<gene>
    <name evidence="1" type="ORF">SDC9_95739</name>
</gene>
<dbReference type="AlphaFoldDB" id="A0A645A9P1"/>
<sequence length="124" mass="14196">MLALVHVHGKVEGDMFQIGKFQAWVQEDGKQIAPQFLSSKMVKKLTLANAERLLVNHTDAMVAQLLKELLDHCIHPDIQPLHLMQNVLEQVFQVPTPLEGVILRIDERPMDRPHPHGVEFIQIR</sequence>
<reference evidence="1" key="1">
    <citation type="submission" date="2019-08" db="EMBL/GenBank/DDBJ databases">
        <authorList>
            <person name="Kucharzyk K."/>
            <person name="Murdoch R.W."/>
            <person name="Higgins S."/>
            <person name="Loffler F."/>
        </authorList>
    </citation>
    <scope>NUCLEOTIDE SEQUENCE</scope>
</reference>
<evidence type="ECO:0000313" key="1">
    <source>
        <dbReference type="EMBL" id="MPM49011.1"/>
    </source>
</evidence>
<proteinExistence type="predicted"/>
<dbReference type="EMBL" id="VSSQ01012346">
    <property type="protein sequence ID" value="MPM49011.1"/>
    <property type="molecule type" value="Genomic_DNA"/>
</dbReference>
<accession>A0A645A9P1</accession>
<name>A0A645A9P1_9ZZZZ</name>
<protein>
    <submittedName>
        <fullName evidence="1">Uncharacterized protein</fullName>
    </submittedName>
</protein>
<comment type="caution">
    <text evidence="1">The sequence shown here is derived from an EMBL/GenBank/DDBJ whole genome shotgun (WGS) entry which is preliminary data.</text>
</comment>
<organism evidence="1">
    <name type="scientific">bioreactor metagenome</name>
    <dbReference type="NCBI Taxonomy" id="1076179"/>
    <lineage>
        <taxon>unclassified sequences</taxon>
        <taxon>metagenomes</taxon>
        <taxon>ecological metagenomes</taxon>
    </lineage>
</organism>